<dbReference type="PANTHER" id="PTHR33279">
    <property type="entry name" value="SULFUR CARRIER PROTEIN YEDF-RELATED"/>
    <property type="match status" value="1"/>
</dbReference>
<reference evidence="4" key="1">
    <citation type="journal article" date="2019" name="Int. J. Syst. Evol. Microbiol.">
        <title>The Global Catalogue of Microorganisms (GCM) 10K type strain sequencing project: providing services to taxonomists for standard genome sequencing and annotation.</title>
        <authorList>
            <consortium name="The Broad Institute Genomics Platform"/>
            <consortium name="The Broad Institute Genome Sequencing Center for Infectious Disease"/>
            <person name="Wu L."/>
            <person name="Ma J."/>
        </authorList>
    </citation>
    <scope>NUCLEOTIDE SEQUENCE [LARGE SCALE GENOMIC DNA]</scope>
    <source>
        <strain evidence="4">KCTC 62192</strain>
    </source>
</reference>
<accession>A0ABV7AHV3</accession>
<evidence type="ECO:0000259" key="2">
    <source>
        <dbReference type="PROSITE" id="PS01148"/>
    </source>
</evidence>
<dbReference type="RefSeq" id="WP_377833052.1">
    <property type="nucleotide sequence ID" value="NZ_JBHRSK010000005.1"/>
</dbReference>
<proteinExistence type="inferred from homology"/>
<keyword evidence="4" id="KW-1185">Reference proteome</keyword>
<evidence type="ECO:0000256" key="1">
    <source>
        <dbReference type="ARBA" id="ARBA00008984"/>
    </source>
</evidence>
<dbReference type="Gene3D" id="3.30.110.40">
    <property type="entry name" value="TusA-like domain"/>
    <property type="match status" value="1"/>
</dbReference>
<dbReference type="InterPro" id="IPR001455">
    <property type="entry name" value="TusA-like"/>
</dbReference>
<organism evidence="3 4">
    <name type="scientific">Acidimangrovimonas pyrenivorans</name>
    <dbReference type="NCBI Taxonomy" id="2030798"/>
    <lineage>
        <taxon>Bacteria</taxon>
        <taxon>Pseudomonadati</taxon>
        <taxon>Pseudomonadota</taxon>
        <taxon>Alphaproteobacteria</taxon>
        <taxon>Rhodobacterales</taxon>
        <taxon>Paracoccaceae</taxon>
        <taxon>Acidimangrovimonas</taxon>
    </lineage>
</organism>
<sequence length="83" mass="8840">MTTDSRDDKVDAEVDALGLLCPLPVLKARKRLLEMAPGAVLRLVASDPAAIVDMPHFCAQAGHALLAMEESAGRVTFLIRRGG</sequence>
<dbReference type="PANTHER" id="PTHR33279:SF2">
    <property type="entry name" value="SULFUR CARRIER PROTEIN TUSA"/>
    <property type="match status" value="1"/>
</dbReference>
<dbReference type="InterPro" id="IPR036868">
    <property type="entry name" value="TusA-like_sf"/>
</dbReference>
<name>A0ABV7AHV3_9RHOB</name>
<dbReference type="Proteomes" id="UP001595443">
    <property type="component" value="Unassembled WGS sequence"/>
</dbReference>
<protein>
    <submittedName>
        <fullName evidence="3">Sulfurtransferase TusA family protein</fullName>
    </submittedName>
</protein>
<dbReference type="PROSITE" id="PS01148">
    <property type="entry name" value="UPF0033"/>
    <property type="match status" value="1"/>
</dbReference>
<dbReference type="SUPFAM" id="SSF64307">
    <property type="entry name" value="SirA-like"/>
    <property type="match status" value="1"/>
</dbReference>
<evidence type="ECO:0000313" key="3">
    <source>
        <dbReference type="EMBL" id="MFC2968352.1"/>
    </source>
</evidence>
<dbReference type="Pfam" id="PF01206">
    <property type="entry name" value="TusA"/>
    <property type="match status" value="1"/>
</dbReference>
<comment type="caution">
    <text evidence="3">The sequence shown here is derived from an EMBL/GenBank/DDBJ whole genome shotgun (WGS) entry which is preliminary data.</text>
</comment>
<feature type="domain" description="UPF0033" evidence="2">
    <location>
        <begin position="14"/>
        <end position="38"/>
    </location>
</feature>
<dbReference type="EMBL" id="JBHRSK010000005">
    <property type="protein sequence ID" value="MFC2968352.1"/>
    <property type="molecule type" value="Genomic_DNA"/>
</dbReference>
<evidence type="ECO:0000313" key="4">
    <source>
        <dbReference type="Proteomes" id="UP001595443"/>
    </source>
</evidence>
<comment type="similarity">
    <text evidence="1">Belongs to the sulfur carrier protein TusA family.</text>
</comment>
<gene>
    <name evidence="3" type="ORF">ACFOES_09620</name>
</gene>
<dbReference type="CDD" id="cd00291">
    <property type="entry name" value="SirA_YedF_YeeD"/>
    <property type="match status" value="1"/>
</dbReference>